<name>A0A090I2N0_METFO</name>
<reference evidence="1" key="1">
    <citation type="submission" date="2014-08" db="EMBL/GenBank/DDBJ databases">
        <authorList>
            <person name="Wibberg D."/>
        </authorList>
    </citation>
    <scope>NUCLEOTIDE SEQUENCE</scope>
</reference>
<evidence type="ECO:0000313" key="1">
    <source>
        <dbReference type="EMBL" id="CEA13174.1"/>
    </source>
</evidence>
<dbReference type="EMBL" id="LN515531">
    <property type="protein sequence ID" value="CEA13174.1"/>
    <property type="molecule type" value="Genomic_DNA"/>
</dbReference>
<sequence>MGYYDMNKDDRRKLVLQMEDEIKQDLQNSQKRDILHYSADDDVYIRKNVSGIMGRIYRKGLFKGEIIEIVGYLLENDDDKVRQTAV</sequence>
<accession>A0A090I2N0</accession>
<dbReference type="PATRIC" id="fig|2162.9.peg.850"/>
<dbReference type="AlphaFoldDB" id="A0A090I2N0"/>
<dbReference type="RefSeq" id="WP_279845758.1">
    <property type="nucleotide sequence ID" value="NZ_JARVXG010000057.1"/>
</dbReference>
<protein>
    <submittedName>
        <fullName evidence="1">Uncharacterized protein</fullName>
    </submittedName>
</protein>
<gene>
    <name evidence="1" type="ORF">DSM1535_0821</name>
</gene>
<proteinExistence type="predicted"/>
<dbReference type="KEGG" id="mfi:DSM1535_0821"/>
<organism evidence="1">
    <name type="scientific">Methanobacterium formicicum</name>
    <dbReference type="NCBI Taxonomy" id="2162"/>
    <lineage>
        <taxon>Archaea</taxon>
        <taxon>Methanobacteriati</taxon>
        <taxon>Methanobacteriota</taxon>
        <taxon>Methanomada group</taxon>
        <taxon>Methanobacteria</taxon>
        <taxon>Methanobacteriales</taxon>
        <taxon>Methanobacteriaceae</taxon>
        <taxon>Methanobacterium</taxon>
    </lineage>
</organism>